<keyword evidence="4" id="KW-1185">Reference proteome</keyword>
<sequence>MISILYICFSFSIQQYYSTMSDIDKTLYTLPNDQPVVALECDTAFKSLTQKEKLYTHYLSQAAWNGGLIVLIQTSPESPLIFALLQKIFLSESLEDLENSSVRAGVTQEQFTAFLVYSSGIFANAGNYKAMGDTKIIPNIPKGLFEAIIRSSKAYKTNSKEIQALWNKISEPMFSLKGKLKSLGLGDKGITTYFSANCQNFVNVVETEGGTDLRMTVDRSKIFTVGKKAIGDFLLKLQVYKSMGDIESAKKMYDRYSEVPANGPYPWGRWRDLILSRKEPRKIFVQSNTFIDGLNSNNVMLKNYEPSFAGLIQSWTERFPSLDVSETLIELWEKDKQYFESEYY</sequence>
<accession>A0A195CKP0</accession>
<reference evidence="3 4" key="1">
    <citation type="submission" date="2016-03" db="EMBL/GenBank/DDBJ databases">
        <title>Cyphomyrmex costatus WGS genome.</title>
        <authorList>
            <person name="Nygaard S."/>
            <person name="Hu H."/>
            <person name="Boomsma J."/>
            <person name="Zhang G."/>
        </authorList>
    </citation>
    <scope>NUCLEOTIDE SEQUENCE [LARGE SCALE GENOMIC DNA]</scope>
    <source>
        <strain evidence="3">MS0001</strain>
        <tissue evidence="3">Whole body</tissue>
    </source>
</reference>
<dbReference type="GO" id="GO:0008239">
    <property type="term" value="F:dipeptidyl-peptidase activity"/>
    <property type="evidence" value="ECO:0007669"/>
    <property type="project" value="TreeGrafter"/>
</dbReference>
<dbReference type="GO" id="GO:0046872">
    <property type="term" value="F:metal ion binding"/>
    <property type="evidence" value="ECO:0007669"/>
    <property type="project" value="UniProtKB-KW"/>
</dbReference>
<dbReference type="PANTHER" id="PTHR23422">
    <property type="entry name" value="DIPEPTIDYL PEPTIDASE III-RELATED"/>
    <property type="match status" value="1"/>
</dbReference>
<protein>
    <submittedName>
        <fullName evidence="3">Dipeptidyl peptidase 3</fullName>
    </submittedName>
</protein>
<dbReference type="Proteomes" id="UP000078542">
    <property type="component" value="Unassembled WGS sequence"/>
</dbReference>
<dbReference type="Pfam" id="PF03571">
    <property type="entry name" value="Peptidase_M49"/>
    <property type="match status" value="1"/>
</dbReference>
<dbReference type="Gene3D" id="3.30.540.30">
    <property type="match status" value="1"/>
</dbReference>
<keyword evidence="2" id="KW-0378">Hydrolase</keyword>
<dbReference type="PANTHER" id="PTHR23422:SF11">
    <property type="entry name" value="DIPEPTIDYL PEPTIDASE 3"/>
    <property type="match status" value="1"/>
</dbReference>
<evidence type="ECO:0000256" key="2">
    <source>
        <dbReference type="ARBA" id="ARBA00022801"/>
    </source>
</evidence>
<dbReference type="FunFam" id="3.30.540.30:FF:000008">
    <property type="entry name" value="Dipeptidyl peptidase 3"/>
    <property type="match status" value="1"/>
</dbReference>
<gene>
    <name evidence="3" type="ORF">ALC62_07914</name>
</gene>
<evidence type="ECO:0000256" key="1">
    <source>
        <dbReference type="ARBA" id="ARBA00022723"/>
    </source>
</evidence>
<evidence type="ECO:0000313" key="4">
    <source>
        <dbReference type="Proteomes" id="UP000078542"/>
    </source>
</evidence>
<organism evidence="3 4">
    <name type="scientific">Cyphomyrmex costatus</name>
    <dbReference type="NCBI Taxonomy" id="456900"/>
    <lineage>
        <taxon>Eukaryota</taxon>
        <taxon>Metazoa</taxon>
        <taxon>Ecdysozoa</taxon>
        <taxon>Arthropoda</taxon>
        <taxon>Hexapoda</taxon>
        <taxon>Insecta</taxon>
        <taxon>Pterygota</taxon>
        <taxon>Neoptera</taxon>
        <taxon>Endopterygota</taxon>
        <taxon>Hymenoptera</taxon>
        <taxon>Apocrita</taxon>
        <taxon>Aculeata</taxon>
        <taxon>Formicoidea</taxon>
        <taxon>Formicidae</taxon>
        <taxon>Myrmicinae</taxon>
        <taxon>Cyphomyrmex</taxon>
    </lineage>
</organism>
<dbReference type="GO" id="GO:0005737">
    <property type="term" value="C:cytoplasm"/>
    <property type="evidence" value="ECO:0007669"/>
    <property type="project" value="TreeGrafter"/>
</dbReference>
<dbReference type="STRING" id="456900.A0A195CKP0"/>
<dbReference type="InterPro" id="IPR039461">
    <property type="entry name" value="Peptidase_M49"/>
</dbReference>
<evidence type="ECO:0000313" key="3">
    <source>
        <dbReference type="EMBL" id="KYN01295.1"/>
    </source>
</evidence>
<dbReference type="AlphaFoldDB" id="A0A195CKP0"/>
<proteinExistence type="predicted"/>
<name>A0A195CKP0_9HYME</name>
<dbReference type="EMBL" id="KQ977622">
    <property type="protein sequence ID" value="KYN01295.1"/>
    <property type="molecule type" value="Genomic_DNA"/>
</dbReference>
<keyword evidence="1" id="KW-0479">Metal-binding</keyword>